<dbReference type="OrthoDB" id="10068793at2759"/>
<dbReference type="InterPro" id="IPR025554">
    <property type="entry name" value="DUF4140"/>
</dbReference>
<protein>
    <recommendedName>
        <fullName evidence="1">DUF4140 domain-containing protein</fullName>
    </recommendedName>
</protein>
<dbReference type="Proteomes" id="UP000018144">
    <property type="component" value="Unassembled WGS sequence"/>
</dbReference>
<feature type="domain" description="DUF4140" evidence="1">
    <location>
        <begin position="19"/>
        <end position="99"/>
    </location>
</feature>
<name>U4KXX6_PYROM</name>
<evidence type="ECO:0000259" key="1">
    <source>
        <dbReference type="Pfam" id="PF13600"/>
    </source>
</evidence>
<evidence type="ECO:0000313" key="3">
    <source>
        <dbReference type="Proteomes" id="UP000018144"/>
    </source>
</evidence>
<dbReference type="Pfam" id="PF13600">
    <property type="entry name" value="DUF4140"/>
    <property type="match status" value="1"/>
</dbReference>
<reference evidence="2 3" key="1">
    <citation type="journal article" date="2013" name="PLoS Genet.">
        <title>The genome and development-dependent transcriptomes of Pyronema confluens: a window into fungal evolution.</title>
        <authorList>
            <person name="Traeger S."/>
            <person name="Altegoer F."/>
            <person name="Freitag M."/>
            <person name="Gabaldon T."/>
            <person name="Kempken F."/>
            <person name="Kumar A."/>
            <person name="Marcet-Houben M."/>
            <person name="Poggeler S."/>
            <person name="Stajich J.E."/>
            <person name="Nowrousian M."/>
        </authorList>
    </citation>
    <scope>NUCLEOTIDE SEQUENCE [LARGE SCALE GENOMIC DNA]</scope>
    <source>
        <strain evidence="3">CBS 100304</strain>
        <tissue evidence="2">Vegetative mycelium</tissue>
    </source>
</reference>
<evidence type="ECO:0000313" key="2">
    <source>
        <dbReference type="EMBL" id="CCX06786.1"/>
    </source>
</evidence>
<dbReference type="EMBL" id="HF935313">
    <property type="protein sequence ID" value="CCX06786.1"/>
    <property type="molecule type" value="Genomic_DNA"/>
</dbReference>
<keyword evidence="3" id="KW-1185">Reference proteome</keyword>
<sequence length="111" mass="12031">MSKLHTQTISLTNCPTRSITLYPTSALVVRDVPDIVVKPGTNIYTIRHFTRHLVPSSLRISGHGTSSVITDTSTILLSSPPDDEHFDSLASLESSLAAAKPHPKSVDLKQL</sequence>
<dbReference type="AlphaFoldDB" id="U4KXX6"/>
<gene>
    <name evidence="2" type="ORF">PCON_06373</name>
</gene>
<accession>U4KXX6</accession>
<proteinExistence type="predicted"/>
<organism evidence="2 3">
    <name type="scientific">Pyronema omphalodes (strain CBS 100304)</name>
    <name type="common">Pyronema confluens</name>
    <dbReference type="NCBI Taxonomy" id="1076935"/>
    <lineage>
        <taxon>Eukaryota</taxon>
        <taxon>Fungi</taxon>
        <taxon>Dikarya</taxon>
        <taxon>Ascomycota</taxon>
        <taxon>Pezizomycotina</taxon>
        <taxon>Pezizomycetes</taxon>
        <taxon>Pezizales</taxon>
        <taxon>Pyronemataceae</taxon>
        <taxon>Pyronema</taxon>
    </lineage>
</organism>
<dbReference type="STRING" id="1076935.U4KXX6"/>